<dbReference type="GeneID" id="70294025"/>
<evidence type="ECO:0000313" key="2">
    <source>
        <dbReference type="Proteomes" id="UP000887229"/>
    </source>
</evidence>
<gene>
    <name evidence="1" type="ORF">F5Z01DRAFT_649941</name>
</gene>
<proteinExistence type="predicted"/>
<organism evidence="1 2">
    <name type="scientific">Emericellopsis atlantica</name>
    <dbReference type="NCBI Taxonomy" id="2614577"/>
    <lineage>
        <taxon>Eukaryota</taxon>
        <taxon>Fungi</taxon>
        <taxon>Dikarya</taxon>
        <taxon>Ascomycota</taxon>
        <taxon>Pezizomycotina</taxon>
        <taxon>Sordariomycetes</taxon>
        <taxon>Hypocreomycetidae</taxon>
        <taxon>Hypocreales</taxon>
        <taxon>Bionectriaceae</taxon>
        <taxon>Emericellopsis</taxon>
    </lineage>
</organism>
<name>A0A9P8CRQ3_9HYPO</name>
<reference evidence="1" key="1">
    <citation type="journal article" date="2021" name="IMA Fungus">
        <title>Genomic characterization of three marine fungi, including Emericellopsis atlantica sp. nov. with signatures of a generalist lifestyle and marine biomass degradation.</title>
        <authorList>
            <person name="Hagestad O.C."/>
            <person name="Hou L."/>
            <person name="Andersen J.H."/>
            <person name="Hansen E.H."/>
            <person name="Altermark B."/>
            <person name="Li C."/>
            <person name="Kuhnert E."/>
            <person name="Cox R.J."/>
            <person name="Crous P.W."/>
            <person name="Spatafora J.W."/>
            <person name="Lail K."/>
            <person name="Amirebrahimi M."/>
            <person name="Lipzen A."/>
            <person name="Pangilinan J."/>
            <person name="Andreopoulos W."/>
            <person name="Hayes R.D."/>
            <person name="Ng V."/>
            <person name="Grigoriev I.V."/>
            <person name="Jackson S.A."/>
            <person name="Sutton T.D.S."/>
            <person name="Dobson A.D.W."/>
            <person name="Rama T."/>
        </authorList>
    </citation>
    <scope>NUCLEOTIDE SEQUENCE</scope>
    <source>
        <strain evidence="1">TS7</strain>
    </source>
</reference>
<keyword evidence="2" id="KW-1185">Reference proteome</keyword>
<dbReference type="EMBL" id="MU251248">
    <property type="protein sequence ID" value="KAG9256350.1"/>
    <property type="molecule type" value="Genomic_DNA"/>
</dbReference>
<dbReference type="AlphaFoldDB" id="A0A9P8CRQ3"/>
<sequence>MPFAKRLLIMVDSTSKMRCRRWQQEISSLGFPVAERAIRQHEWIDNLQSDDDSPIEGDSLSVFAGGALVARTVNA</sequence>
<comment type="caution">
    <text evidence="1">The sequence shown here is derived from an EMBL/GenBank/DDBJ whole genome shotgun (WGS) entry which is preliminary data.</text>
</comment>
<dbReference type="OrthoDB" id="3549294at2759"/>
<accession>A0A9P8CRQ3</accession>
<evidence type="ECO:0000313" key="1">
    <source>
        <dbReference type="EMBL" id="KAG9256350.1"/>
    </source>
</evidence>
<dbReference type="Proteomes" id="UP000887229">
    <property type="component" value="Unassembled WGS sequence"/>
</dbReference>
<protein>
    <submittedName>
        <fullName evidence="1">Uncharacterized protein</fullName>
    </submittedName>
</protein>
<dbReference type="RefSeq" id="XP_046120274.1">
    <property type="nucleotide sequence ID" value="XM_046263122.1"/>
</dbReference>